<feature type="domain" description="J" evidence="1">
    <location>
        <begin position="26"/>
        <end position="91"/>
    </location>
</feature>
<dbReference type="Gene3D" id="1.10.287.110">
    <property type="entry name" value="DnaJ domain"/>
    <property type="match status" value="1"/>
</dbReference>
<name>A0AAW2HFX1_9NEOP</name>
<dbReference type="PRINTS" id="PR00625">
    <property type="entry name" value="JDOMAIN"/>
</dbReference>
<comment type="caution">
    <text evidence="2">The sequence shown here is derived from an EMBL/GenBank/DDBJ whole genome shotgun (WGS) entry which is preliminary data.</text>
</comment>
<dbReference type="InterPro" id="IPR036869">
    <property type="entry name" value="J_dom_sf"/>
</dbReference>
<protein>
    <recommendedName>
        <fullName evidence="1">J domain-containing protein</fullName>
    </recommendedName>
</protein>
<dbReference type="SMART" id="SM00271">
    <property type="entry name" value="DnaJ"/>
    <property type="match status" value="1"/>
</dbReference>
<dbReference type="CDD" id="cd06257">
    <property type="entry name" value="DnaJ"/>
    <property type="match status" value="1"/>
</dbReference>
<dbReference type="PROSITE" id="PS50076">
    <property type="entry name" value="DNAJ_2"/>
    <property type="match status" value="1"/>
</dbReference>
<accession>A0AAW2HFX1</accession>
<proteinExistence type="predicted"/>
<sequence length="180" mass="21029">MFSRIGPVLRIGNEIRYFSIARALRNHYDTLGLKPAATAAEIKNAYYEKTKLYHPDTSSASPESVKKFREISEAYEVLGSPASRREYDERVLGIIRDDTDEGVIVEDPIELYKRRKSSKPDSMHTWTQQHCENLRKKHQENVQREGRKIDQETSPYPPEFKFIVSLLVLLFFYSLKKDEE</sequence>
<reference evidence="2" key="1">
    <citation type="journal article" date="2024" name="Gigascience">
        <title>Chromosome-level genome of the poultry shaft louse Menopon gallinae provides insight into the host-switching and adaptive evolution of parasitic lice.</title>
        <authorList>
            <person name="Xu Y."/>
            <person name="Ma L."/>
            <person name="Liu S."/>
            <person name="Liang Y."/>
            <person name="Liu Q."/>
            <person name="He Z."/>
            <person name="Tian L."/>
            <person name="Duan Y."/>
            <person name="Cai W."/>
            <person name="Li H."/>
            <person name="Song F."/>
        </authorList>
    </citation>
    <scope>NUCLEOTIDE SEQUENCE</scope>
    <source>
        <strain evidence="2">Cailab_2023a</strain>
    </source>
</reference>
<dbReference type="SUPFAM" id="SSF46565">
    <property type="entry name" value="Chaperone J-domain"/>
    <property type="match status" value="1"/>
</dbReference>
<organism evidence="2">
    <name type="scientific">Menopon gallinae</name>
    <name type="common">poultry shaft louse</name>
    <dbReference type="NCBI Taxonomy" id="328185"/>
    <lineage>
        <taxon>Eukaryota</taxon>
        <taxon>Metazoa</taxon>
        <taxon>Ecdysozoa</taxon>
        <taxon>Arthropoda</taxon>
        <taxon>Hexapoda</taxon>
        <taxon>Insecta</taxon>
        <taxon>Pterygota</taxon>
        <taxon>Neoptera</taxon>
        <taxon>Paraneoptera</taxon>
        <taxon>Psocodea</taxon>
        <taxon>Troctomorpha</taxon>
        <taxon>Phthiraptera</taxon>
        <taxon>Amblycera</taxon>
        <taxon>Menoponidae</taxon>
        <taxon>Menopon</taxon>
    </lineage>
</organism>
<evidence type="ECO:0000313" key="2">
    <source>
        <dbReference type="EMBL" id="KAL0268543.1"/>
    </source>
</evidence>
<gene>
    <name evidence="2" type="ORF">PYX00_010446</name>
</gene>
<dbReference type="InterPro" id="IPR001623">
    <property type="entry name" value="DnaJ_domain"/>
</dbReference>
<dbReference type="Pfam" id="PF00226">
    <property type="entry name" value="DnaJ"/>
    <property type="match status" value="1"/>
</dbReference>
<dbReference type="PANTHER" id="PTHR44873">
    <property type="entry name" value="DNAJ HOMOLOG SUBFAMILY C MEMBER 30, MITOCHONDRIAL"/>
    <property type="match status" value="1"/>
</dbReference>
<dbReference type="InterPro" id="IPR053025">
    <property type="entry name" value="Mito_ATP_Synthase-Asso"/>
</dbReference>
<dbReference type="PANTHER" id="PTHR44873:SF1">
    <property type="entry name" value="DNAJ HOMOLOG SUBFAMILY C MEMBER 30, MITOCHONDRIAL"/>
    <property type="match status" value="1"/>
</dbReference>
<dbReference type="EMBL" id="JARGDH010000005">
    <property type="protein sequence ID" value="KAL0268543.1"/>
    <property type="molecule type" value="Genomic_DNA"/>
</dbReference>
<evidence type="ECO:0000259" key="1">
    <source>
        <dbReference type="PROSITE" id="PS50076"/>
    </source>
</evidence>
<dbReference type="AlphaFoldDB" id="A0AAW2HFX1"/>